<dbReference type="InterPro" id="IPR011048">
    <property type="entry name" value="Haem_d1_sf"/>
</dbReference>
<dbReference type="Pfam" id="PF02239">
    <property type="entry name" value="Cytochrom_D1"/>
    <property type="match status" value="1"/>
</dbReference>
<proteinExistence type="predicted"/>
<dbReference type="SUPFAM" id="SSF51004">
    <property type="entry name" value="C-terminal (heme d1) domain of cytochrome cd1-nitrite reductase"/>
    <property type="match status" value="1"/>
</dbReference>
<dbReference type="Proteomes" id="UP000243084">
    <property type="component" value="Unassembled WGS sequence"/>
</dbReference>
<accession>A0A1I5Q496</accession>
<evidence type="ECO:0000313" key="1">
    <source>
        <dbReference type="EMBL" id="SFP40840.1"/>
    </source>
</evidence>
<name>A0A1I5Q496_9GAMM</name>
<dbReference type="RefSeq" id="WP_342742273.1">
    <property type="nucleotide sequence ID" value="NZ_FOXM01000002.1"/>
</dbReference>
<dbReference type="AlphaFoldDB" id="A0A1I5Q496"/>
<dbReference type="InterPro" id="IPR015943">
    <property type="entry name" value="WD40/YVTN_repeat-like_dom_sf"/>
</dbReference>
<dbReference type="InterPro" id="IPR051200">
    <property type="entry name" value="Host-pathogen_enzymatic-act"/>
</dbReference>
<keyword evidence="2" id="KW-1185">Reference proteome</keyword>
<dbReference type="PANTHER" id="PTHR47197">
    <property type="entry name" value="PROTEIN NIRF"/>
    <property type="match status" value="1"/>
</dbReference>
<dbReference type="PANTHER" id="PTHR47197:SF3">
    <property type="entry name" value="DIHYDRO-HEME D1 DEHYDROGENASE"/>
    <property type="match status" value="1"/>
</dbReference>
<gene>
    <name evidence="1" type="ORF">SAMN05216229_102173</name>
</gene>
<evidence type="ECO:0000313" key="2">
    <source>
        <dbReference type="Proteomes" id="UP000243084"/>
    </source>
</evidence>
<sequence length="677" mass="71271">MKPASNKKQGWALLLLATALGLPLLAGLLVGRQSAPELAPATTADPARVVAAAGSGAQSQASGRLVRDGVVIDFEARSEGDGPLVEGGFADLRFRLSDAASGQPLQGQVPGAWLDLAQPSAAQPAGSGTPETSSKSRIGLYLKGLPGVRPTLDLNSYYLFVLNQDPSITVIDPLTSVGGVTSTLTRIALRRPPMDWAASADGKRLFVSMPDAGEVAVVDAENFRVLGNVAAGREPVRVALQPDGRYLWVGNNARAAADSGVTVIDTQTLQTVLSARLGPGHHEIAFSDDSRRAFVSSRDAGTLTVFDVATLKPVDEIRTGPHPLAVAFSPLSRAVYVSDGQDGTVSVIDADSLKTRKTIALKRGIGPLRFTQDGRYGFVLNTLEDSATVIDAASGEVLHTLQVSAEPWQITFSRAFAYIRGLASPRVTMVDLASLGGERTPGVLGFDAGPAAPKQAGALPLAPGLATARDDAAVFVVNPVDNTTYFYMEGMNAPMSGYPNRGHSARAVTVIDRSLQELEPGVFGARVKLPAAGRFEVAVLLNQPQITHCFSAEVQADPLLARERSTPRVEFLLDNPTVSVGAPVVTRLRVVQGDANQPRSGVTDLRVRYFLAPSSRPREVAAREVGEGLYEATVELPEAGAWYLHAGSASLGLAFGDQPYVSLRATAAKSVVAEQKP</sequence>
<reference evidence="2" key="1">
    <citation type="submission" date="2016-10" db="EMBL/GenBank/DDBJ databases">
        <authorList>
            <person name="Varghese N."/>
            <person name="Submissions S."/>
        </authorList>
    </citation>
    <scope>NUCLEOTIDE SEQUENCE [LARGE SCALE GENOMIC DNA]</scope>
    <source>
        <strain evidence="2">JCM 18195</strain>
    </source>
</reference>
<dbReference type="Gene3D" id="2.130.10.10">
    <property type="entry name" value="YVTN repeat-like/Quinoprotein amine dehydrogenase"/>
    <property type="match status" value="2"/>
</dbReference>
<organism evidence="1 2">
    <name type="scientific">Geopseudomonas sagittaria</name>
    <dbReference type="NCBI Taxonomy" id="1135990"/>
    <lineage>
        <taxon>Bacteria</taxon>
        <taxon>Pseudomonadati</taxon>
        <taxon>Pseudomonadota</taxon>
        <taxon>Gammaproteobacteria</taxon>
        <taxon>Pseudomonadales</taxon>
        <taxon>Pseudomonadaceae</taxon>
        <taxon>Geopseudomonas</taxon>
    </lineage>
</organism>
<protein>
    <submittedName>
        <fullName evidence="1">40-residue YVTN family beta-propeller repeat-containing protein</fullName>
    </submittedName>
</protein>
<dbReference type="EMBL" id="FOXM01000002">
    <property type="protein sequence ID" value="SFP40840.1"/>
    <property type="molecule type" value="Genomic_DNA"/>
</dbReference>